<comment type="caution">
    <text evidence="1">The sequence shown here is derived from an EMBL/GenBank/DDBJ whole genome shotgun (WGS) entry which is preliminary data.</text>
</comment>
<dbReference type="Proteomes" id="UP000606974">
    <property type="component" value="Unassembled WGS sequence"/>
</dbReference>
<dbReference type="EMBL" id="JAACFV010000011">
    <property type="protein sequence ID" value="KAF7512665.1"/>
    <property type="molecule type" value="Genomic_DNA"/>
</dbReference>
<organism evidence="1 2">
    <name type="scientific">Endocarpon pusillum</name>
    <dbReference type="NCBI Taxonomy" id="364733"/>
    <lineage>
        <taxon>Eukaryota</taxon>
        <taxon>Fungi</taxon>
        <taxon>Dikarya</taxon>
        <taxon>Ascomycota</taxon>
        <taxon>Pezizomycotina</taxon>
        <taxon>Eurotiomycetes</taxon>
        <taxon>Chaetothyriomycetidae</taxon>
        <taxon>Verrucariales</taxon>
        <taxon>Verrucariaceae</taxon>
        <taxon>Endocarpon</taxon>
    </lineage>
</organism>
<dbReference type="OrthoDB" id="1879366at2759"/>
<protein>
    <recommendedName>
        <fullName evidence="3">Alcohol dehydrogenase-like C-terminal domain-containing protein</fullName>
    </recommendedName>
</protein>
<name>A0A8H7E8S9_9EURO</name>
<evidence type="ECO:0000313" key="2">
    <source>
        <dbReference type="Proteomes" id="UP000606974"/>
    </source>
</evidence>
<sequence length="54" mass="6306">MVRIQCSYVSNRQDSAEAIEFFRRGQIKAPFKTVDLKELPKIYDLMKEGKITGR</sequence>
<proteinExistence type="predicted"/>
<accession>A0A8H7E8S9</accession>
<dbReference type="Gene3D" id="3.90.180.10">
    <property type="entry name" value="Medium-chain alcohol dehydrogenases, catalytic domain"/>
    <property type="match status" value="1"/>
</dbReference>
<keyword evidence="2" id="KW-1185">Reference proteome</keyword>
<evidence type="ECO:0008006" key="3">
    <source>
        <dbReference type="Google" id="ProtNLM"/>
    </source>
</evidence>
<reference evidence="1" key="1">
    <citation type="submission" date="2020-02" db="EMBL/GenBank/DDBJ databases">
        <authorList>
            <person name="Palmer J.M."/>
        </authorList>
    </citation>
    <scope>NUCLEOTIDE SEQUENCE</scope>
    <source>
        <strain evidence="1">EPUS1.4</strain>
        <tissue evidence="1">Thallus</tissue>
    </source>
</reference>
<gene>
    <name evidence="1" type="ORF">GJ744_000926</name>
</gene>
<evidence type="ECO:0000313" key="1">
    <source>
        <dbReference type="EMBL" id="KAF7512665.1"/>
    </source>
</evidence>
<dbReference type="AlphaFoldDB" id="A0A8H7E8S9"/>